<dbReference type="SUPFAM" id="SSF49854">
    <property type="entry name" value="Spermadhesin, CUB domain"/>
    <property type="match status" value="2"/>
</dbReference>
<keyword evidence="7" id="KW-1185">Reference proteome</keyword>
<keyword evidence="9" id="KW-1267">Proteomics identification</keyword>
<dbReference type="PROSITE" id="PS01180">
    <property type="entry name" value="CUB"/>
    <property type="match status" value="1"/>
</dbReference>
<feature type="chain" id="PRO_5004158506" evidence="3">
    <location>
        <begin position="17"/>
        <end position="386"/>
    </location>
</feature>
<feature type="domain" description="C-type lectin" evidence="5">
    <location>
        <begin position="29"/>
        <end position="145"/>
    </location>
</feature>
<dbReference type="OMA" id="SGECIAW"/>
<dbReference type="OrthoDB" id="5866178at2759"/>
<dbReference type="HOGENOM" id="CLU_706436_0_0_1"/>
<dbReference type="KEGG" id="cel:CELE_F31D4.4"/>
<evidence type="ECO:0000259" key="5">
    <source>
        <dbReference type="PROSITE" id="PS50041"/>
    </source>
</evidence>
<organism evidence="6 7">
    <name type="scientific">Caenorhabditis elegans</name>
    <dbReference type="NCBI Taxonomy" id="6239"/>
    <lineage>
        <taxon>Eukaryota</taxon>
        <taxon>Metazoa</taxon>
        <taxon>Ecdysozoa</taxon>
        <taxon>Nematoda</taxon>
        <taxon>Chromadorea</taxon>
        <taxon>Rhabditida</taxon>
        <taxon>Rhabditina</taxon>
        <taxon>Rhabditomorpha</taxon>
        <taxon>Rhabditoidea</taxon>
        <taxon>Rhabditidae</taxon>
        <taxon>Peloderinae</taxon>
        <taxon>Caenorhabditis</taxon>
    </lineage>
</organism>
<dbReference type="PhylomeDB" id="O45419"/>
<dbReference type="Pfam" id="PF00059">
    <property type="entry name" value="Lectin_C"/>
    <property type="match status" value="1"/>
</dbReference>
<comment type="caution">
    <text evidence="2">Lacks conserved residue(s) required for the propagation of feature annotation.</text>
</comment>
<dbReference type="GeneID" id="185147"/>
<dbReference type="Bgee" id="WBGene00009291">
    <property type="expression patterns" value="Expressed in larva and 3 other cell types or tissues"/>
</dbReference>
<dbReference type="Proteomes" id="UP000001940">
    <property type="component" value="Chromosome V"/>
</dbReference>
<dbReference type="PROSITE" id="PS50041">
    <property type="entry name" value="C_TYPE_LECTIN_2"/>
    <property type="match status" value="1"/>
</dbReference>
<dbReference type="GO" id="GO:0050830">
    <property type="term" value="P:defense response to Gram-positive bacterium"/>
    <property type="evidence" value="ECO:0000270"/>
    <property type="project" value="WormBase"/>
</dbReference>
<dbReference type="AGR" id="WB:WBGene00009291"/>
<dbReference type="IntAct" id="O45419">
    <property type="interactions" value="1"/>
</dbReference>
<gene>
    <name evidence="6 8" type="primary">clec-264</name>
    <name evidence="6" type="ORF">CELE_F31D4.4</name>
    <name evidence="8" type="ORF">F31D4.4</name>
</gene>
<reference evidence="6 7" key="1">
    <citation type="journal article" date="1998" name="Science">
        <title>Genome sequence of the nematode C. elegans: a platform for investigating biology.</title>
        <authorList>
            <consortium name="The C. elegans sequencing consortium"/>
            <person name="Sulson J.E."/>
            <person name="Waterston R."/>
        </authorList>
    </citation>
    <scope>NUCLEOTIDE SEQUENCE [LARGE SCALE GENOMIC DNA]</scope>
    <source>
        <strain evidence="6 7">Bristol N2</strain>
    </source>
</reference>
<dbReference type="CDD" id="cd00037">
    <property type="entry name" value="CLECT"/>
    <property type="match status" value="1"/>
</dbReference>
<dbReference type="FunFam" id="2.60.120.290:FF:000056">
    <property type="entry name" value="C-type LECtin"/>
    <property type="match status" value="1"/>
</dbReference>
<dbReference type="STRING" id="6239.F31D4.4.1"/>
<name>O45419_CAEEL</name>
<dbReference type="InterPro" id="IPR035914">
    <property type="entry name" value="Sperma_CUB_dom_sf"/>
</dbReference>
<dbReference type="Pfam" id="PF00431">
    <property type="entry name" value="CUB"/>
    <property type="match status" value="2"/>
</dbReference>
<dbReference type="UCSC" id="F31D4.4">
    <property type="organism name" value="c. elegans"/>
</dbReference>
<dbReference type="PANTHER" id="PTHR22991:SF42">
    <property type="entry name" value="C-TYPE LECTIN DOMAIN-CONTAINING PROTEIN"/>
    <property type="match status" value="1"/>
</dbReference>
<feature type="domain" description="CUB" evidence="4">
    <location>
        <begin position="144"/>
        <end position="260"/>
    </location>
</feature>
<dbReference type="SUPFAM" id="SSF56436">
    <property type="entry name" value="C-type lectin-like"/>
    <property type="match status" value="1"/>
</dbReference>
<feature type="signal peptide" evidence="3">
    <location>
        <begin position="1"/>
        <end position="16"/>
    </location>
</feature>
<dbReference type="InterPro" id="IPR016186">
    <property type="entry name" value="C-type_lectin-like/link_sf"/>
</dbReference>
<dbReference type="SMR" id="O45419"/>
<dbReference type="InterPro" id="IPR050976">
    <property type="entry name" value="Snaclec"/>
</dbReference>
<dbReference type="CDD" id="cd00041">
    <property type="entry name" value="CUB"/>
    <property type="match status" value="1"/>
</dbReference>
<evidence type="ECO:0000313" key="7">
    <source>
        <dbReference type="Proteomes" id="UP000001940"/>
    </source>
</evidence>
<keyword evidence="3" id="KW-0732">Signal</keyword>
<sequence>MRFLLFFQFILQLTHSKTPCAPSWLHIAHLDSCFLSAPQPAEFSEALEYCTQSNASLVIINSEEEASIVREFFARENPSFFNWIGMRWNARAADFQWIDGKSKNYTYFLPDEPGVSGECIAWVLDDNLDGWQAISCYYSQFFMCQRPAEGIITTWHRDEEGTIVSPNWPNSYENLEYDTHIIKSEPGTRILMYFEEVDTEHNCDIITVTDDYGISGRTLFRLSGSHRNHSVISNRNHVMINFKSDEDNIGKGFVMRYKILRPLPVKVFSSNSFGTVTSNNYPNSPDSFLIQYYLIQCPIAHHVALKLKAMQLDKSDRVKIFNGNDETAGKLKIFRQFSPSSVDLIKTTQNSMFISYDTGEQFNASNHWAFEYNCIPDGNLGDEIII</sequence>
<evidence type="ECO:0000256" key="2">
    <source>
        <dbReference type="PROSITE-ProRule" id="PRU00059"/>
    </source>
</evidence>
<dbReference type="eggNOG" id="KOG4297">
    <property type="taxonomic scope" value="Eukaryota"/>
</dbReference>
<evidence type="ECO:0000256" key="3">
    <source>
        <dbReference type="SAM" id="SignalP"/>
    </source>
</evidence>
<evidence type="ECO:0000259" key="4">
    <source>
        <dbReference type="PROSITE" id="PS01180"/>
    </source>
</evidence>
<dbReference type="InterPro" id="IPR016187">
    <property type="entry name" value="CTDL_fold"/>
</dbReference>
<dbReference type="InterPro" id="IPR000859">
    <property type="entry name" value="CUB_dom"/>
</dbReference>
<dbReference type="Gene3D" id="3.10.100.10">
    <property type="entry name" value="Mannose-Binding Protein A, subunit A"/>
    <property type="match status" value="1"/>
</dbReference>
<evidence type="ECO:0007829" key="9">
    <source>
        <dbReference type="PeptideAtlas" id="O45419"/>
    </source>
</evidence>
<dbReference type="Gene3D" id="2.60.120.290">
    <property type="entry name" value="Spermadhesin, CUB domain"/>
    <property type="match status" value="2"/>
</dbReference>
<keyword evidence="1" id="KW-1015">Disulfide bond</keyword>
<dbReference type="CTD" id="185147"/>
<dbReference type="PaxDb" id="6239-F31D4.4"/>
<dbReference type="AlphaFoldDB" id="O45419"/>
<proteinExistence type="evidence at protein level"/>
<protein>
    <submittedName>
        <fullName evidence="6">C-type lectin domain-containing protein</fullName>
    </submittedName>
</protein>
<evidence type="ECO:0000313" key="8">
    <source>
        <dbReference type="WormBase" id="F31D4.4"/>
    </source>
</evidence>
<dbReference type="InParanoid" id="O45419"/>
<accession>O45419</accession>
<dbReference type="SMART" id="SM00042">
    <property type="entry name" value="CUB"/>
    <property type="match status" value="2"/>
</dbReference>
<dbReference type="PeptideAtlas" id="O45419"/>
<dbReference type="SMART" id="SM00034">
    <property type="entry name" value="CLECT"/>
    <property type="match status" value="1"/>
</dbReference>
<dbReference type="PANTHER" id="PTHR22991">
    <property type="entry name" value="PROTEIN CBG13490"/>
    <property type="match status" value="1"/>
</dbReference>
<dbReference type="EMBL" id="BX284605">
    <property type="protein sequence ID" value="CAB07372.2"/>
    <property type="molecule type" value="Genomic_DNA"/>
</dbReference>
<dbReference type="FunFam" id="3.10.100.10:FF:000164">
    <property type="entry name" value="C-type LECtin"/>
    <property type="match status" value="1"/>
</dbReference>
<dbReference type="RefSeq" id="NP_508027.2">
    <property type="nucleotide sequence ID" value="NM_075626.5"/>
</dbReference>
<dbReference type="WormBase" id="F31D4.4">
    <property type="protein sequence ID" value="CE42466"/>
    <property type="gene ID" value="WBGene00009291"/>
    <property type="gene designation" value="clec-264"/>
</dbReference>
<dbReference type="InterPro" id="IPR001304">
    <property type="entry name" value="C-type_lectin-like"/>
</dbReference>
<evidence type="ECO:0000313" key="6">
    <source>
        <dbReference type="EMBL" id="CAB07372.2"/>
    </source>
</evidence>
<evidence type="ECO:0000256" key="1">
    <source>
        <dbReference type="ARBA" id="ARBA00023157"/>
    </source>
</evidence>